<comment type="caution">
    <text evidence="1">The sequence shown here is derived from an EMBL/GenBank/DDBJ whole genome shotgun (WGS) entry which is preliminary data.</text>
</comment>
<dbReference type="Proteomes" id="UP000821845">
    <property type="component" value="Chromosome 8"/>
</dbReference>
<reference evidence="1" key="1">
    <citation type="submission" date="2020-05" db="EMBL/GenBank/DDBJ databases">
        <title>Large-scale comparative analyses of tick genomes elucidate their genetic diversity and vector capacities.</title>
        <authorList>
            <person name="Jia N."/>
            <person name="Wang J."/>
            <person name="Shi W."/>
            <person name="Du L."/>
            <person name="Sun Y."/>
            <person name="Zhan W."/>
            <person name="Jiang J."/>
            <person name="Wang Q."/>
            <person name="Zhang B."/>
            <person name="Ji P."/>
            <person name="Sakyi L.B."/>
            <person name="Cui X."/>
            <person name="Yuan T."/>
            <person name="Jiang B."/>
            <person name="Yang W."/>
            <person name="Lam T.T.-Y."/>
            <person name="Chang Q."/>
            <person name="Ding S."/>
            <person name="Wang X."/>
            <person name="Zhu J."/>
            <person name="Ruan X."/>
            <person name="Zhao L."/>
            <person name="Wei J."/>
            <person name="Que T."/>
            <person name="Du C."/>
            <person name="Cheng J."/>
            <person name="Dai P."/>
            <person name="Han X."/>
            <person name="Huang E."/>
            <person name="Gao Y."/>
            <person name="Liu J."/>
            <person name="Shao H."/>
            <person name="Ye R."/>
            <person name="Li L."/>
            <person name="Wei W."/>
            <person name="Wang X."/>
            <person name="Wang C."/>
            <person name="Yang T."/>
            <person name="Huo Q."/>
            <person name="Li W."/>
            <person name="Guo W."/>
            <person name="Chen H."/>
            <person name="Zhou L."/>
            <person name="Ni X."/>
            <person name="Tian J."/>
            <person name="Zhou Y."/>
            <person name="Sheng Y."/>
            <person name="Liu T."/>
            <person name="Pan Y."/>
            <person name="Xia L."/>
            <person name="Li J."/>
            <person name="Zhao F."/>
            <person name="Cao W."/>
        </authorList>
    </citation>
    <scope>NUCLEOTIDE SEQUENCE</scope>
    <source>
        <strain evidence="1">Hyas-2018</strain>
    </source>
</reference>
<organism evidence="1 2">
    <name type="scientific">Hyalomma asiaticum</name>
    <name type="common">Tick</name>
    <dbReference type="NCBI Taxonomy" id="266040"/>
    <lineage>
        <taxon>Eukaryota</taxon>
        <taxon>Metazoa</taxon>
        <taxon>Ecdysozoa</taxon>
        <taxon>Arthropoda</taxon>
        <taxon>Chelicerata</taxon>
        <taxon>Arachnida</taxon>
        <taxon>Acari</taxon>
        <taxon>Parasitiformes</taxon>
        <taxon>Ixodida</taxon>
        <taxon>Ixodoidea</taxon>
        <taxon>Ixodidae</taxon>
        <taxon>Hyalomminae</taxon>
        <taxon>Hyalomma</taxon>
    </lineage>
</organism>
<name>A0ACB7RQT7_HYAAI</name>
<proteinExistence type="predicted"/>
<evidence type="ECO:0000313" key="1">
    <source>
        <dbReference type="EMBL" id="KAH6924051.1"/>
    </source>
</evidence>
<evidence type="ECO:0000313" key="2">
    <source>
        <dbReference type="Proteomes" id="UP000821845"/>
    </source>
</evidence>
<keyword evidence="2" id="KW-1185">Reference proteome</keyword>
<dbReference type="EMBL" id="CM023488">
    <property type="protein sequence ID" value="KAH6924051.1"/>
    <property type="molecule type" value="Genomic_DNA"/>
</dbReference>
<protein>
    <submittedName>
        <fullName evidence="1">Uncharacterized protein</fullName>
    </submittedName>
</protein>
<accession>A0ACB7RQT7</accession>
<sequence length="251" mass="28253">MISHNSVSNYKEHFVYDRESLAVLRAIQKQGLNIATAISFTFKGVYFLPNFADPSSPKVDEFMLYKKCANFSPPHFDDPNKLCGNPDWRPVLPEMAYSLKQRRTMTYLTMSTIATLGDPRSHNLNVKDYRMALPCENQVRYPGAVWCGVVRLLLHCPTGSSQPVAEATNHDVMTTNAFVACDAKQFHLGLSFGLAAYDVDSDRAAPCKELGFKSKLSSYGRVVKLHQLMEFLRDSYKRKSDNSVCKSLFSA</sequence>
<gene>
    <name evidence="1" type="ORF">HPB50_010844</name>
</gene>